<keyword evidence="2" id="KW-0472">Membrane</keyword>
<keyword evidence="2" id="KW-0812">Transmembrane</keyword>
<gene>
    <name evidence="3" type="ORF">GCM10008927_22950</name>
</gene>
<protein>
    <recommendedName>
        <fullName evidence="5">TIGR02302 family protein</fullName>
    </recommendedName>
</protein>
<keyword evidence="2" id="KW-1133">Transmembrane helix</keyword>
<feature type="compositionally biased region" description="Low complexity" evidence="1">
    <location>
        <begin position="652"/>
        <end position="675"/>
    </location>
</feature>
<comment type="caution">
    <text evidence="3">The sequence shown here is derived from an EMBL/GenBank/DDBJ whole genome shotgun (WGS) entry which is preliminary data.</text>
</comment>
<dbReference type="InterPro" id="IPR012683">
    <property type="entry name" value="CHP02302_TM"/>
</dbReference>
<evidence type="ECO:0000313" key="4">
    <source>
        <dbReference type="Proteomes" id="UP000634455"/>
    </source>
</evidence>
<dbReference type="Proteomes" id="UP000634455">
    <property type="component" value="Unassembled WGS sequence"/>
</dbReference>
<organism evidence="3 4">
    <name type="scientific">Paramylibacter ulvae</name>
    <dbReference type="NCBI Taxonomy" id="1651968"/>
    <lineage>
        <taxon>Bacteria</taxon>
        <taxon>Pseudomonadati</taxon>
        <taxon>Pseudomonadota</taxon>
        <taxon>Alphaproteobacteria</taxon>
        <taxon>Rhodobacterales</taxon>
        <taxon>Paracoccaceae</taxon>
        <taxon>Paramylibacter</taxon>
    </lineage>
</organism>
<evidence type="ECO:0000256" key="1">
    <source>
        <dbReference type="SAM" id="MobiDB-lite"/>
    </source>
</evidence>
<evidence type="ECO:0000256" key="2">
    <source>
        <dbReference type="SAM" id="Phobius"/>
    </source>
</evidence>
<feature type="region of interest" description="Disordered" evidence="1">
    <location>
        <begin position="647"/>
        <end position="880"/>
    </location>
</feature>
<keyword evidence="4" id="KW-1185">Reference proteome</keyword>
<dbReference type="RefSeq" id="WP_189640860.1">
    <property type="nucleotide sequence ID" value="NZ_BMZF01000006.1"/>
</dbReference>
<dbReference type="Pfam" id="PF13779">
    <property type="entry name" value="DUF4175"/>
    <property type="match status" value="1"/>
</dbReference>
<feature type="compositionally biased region" description="Low complexity" evidence="1">
    <location>
        <begin position="682"/>
        <end position="719"/>
    </location>
</feature>
<accession>A0ABQ3D7C8</accession>
<feature type="compositionally biased region" description="Basic and acidic residues" evidence="1">
    <location>
        <begin position="858"/>
        <end position="880"/>
    </location>
</feature>
<dbReference type="EMBL" id="BMZF01000006">
    <property type="protein sequence ID" value="GHA56568.1"/>
    <property type="molecule type" value="Genomic_DNA"/>
</dbReference>
<evidence type="ECO:0008006" key="5">
    <source>
        <dbReference type="Google" id="ProtNLM"/>
    </source>
</evidence>
<sequence length="894" mass="99861">MDTDDQTAQEIATRAVKKLRRKIAISRGVLACERFIASFWPVAILFLLAFTLMYLGVFSILPTYVFLALCLIVAIVLVVFIRNPKRKFAWPSEQAAINRLDIGLNGRPIAGLHDRIALGQGDPAAEYLWALNLQRLADRAKTATISVPEIRLAGQDKWATRLVVLLLFAVSILFVRGDAGRNLLGGIVPSAQSIASGPSFEAWAEPPSYTGLPTIYLNDVPQDTTLKLPQDSQITLRIYGFDGRATLRETISENINAPLPEEPQDVLEHTLIVKSSGTFEVATKLFEDRTWQIEMTPDRAPKIAFGEDISRSIQGEMEIPFVATDDYGVTGGTLSVSLNLDAIDRKYGLAREPEAQTPLEIEIPMPFAADLTNVDDILVDNQAKHPWASLPSILQLRATDTIGNVGQSDVLETNLPGKRFFDTLAAGIVDVRRELLWNRENIDRAVYVIKAITHRPDGLFPDEKAYLMVRTALRRMEYNHETMNDEALAEVTDLLWNAALLIEDGDLDDAKDRLRRAQERLQEAMENGATDEEIEELMQELRDATENYLAQLERRQGDEQQQSNNQGETISQDQIQQMMDEIQELMEQGRMEEAQALMEQLQKLLEEMRYVEMQPGSGGENSEDLQQTLRDQQELADDTFQELQEEFDRQRQQQNGQDDQQGQPQQGNQQGQQGQQQGGQQGQQQGQGEQQGQQQGQGQQGNQQGQQQGQNGGSQNDQRGGQGDSGLAERQEALRRMLRGQRGGVPNDGSEAGQAARDALEQAEREMDRARENLENGDVAGALDNQSDAMDSMREGMRQMNEQSRQAQQGQQQGGEGQAEGEGQGQNPNGRATALDPLGRSQGGMFNDTLTPNGLGEENAKRQNEVLDEIKRRSNERTRPELELDYLKRLLDRF</sequence>
<feature type="transmembrane region" description="Helical" evidence="2">
    <location>
        <begin position="158"/>
        <end position="175"/>
    </location>
</feature>
<proteinExistence type="predicted"/>
<feature type="transmembrane region" description="Helical" evidence="2">
    <location>
        <begin position="35"/>
        <end position="55"/>
    </location>
</feature>
<evidence type="ECO:0000313" key="3">
    <source>
        <dbReference type="EMBL" id="GHA56568.1"/>
    </source>
</evidence>
<feature type="compositionally biased region" description="Gly residues" evidence="1">
    <location>
        <begin position="812"/>
        <end position="824"/>
    </location>
</feature>
<feature type="compositionally biased region" description="Basic and acidic residues" evidence="1">
    <location>
        <begin position="758"/>
        <end position="774"/>
    </location>
</feature>
<name>A0ABQ3D7C8_9RHOB</name>
<reference evidence="4" key="1">
    <citation type="journal article" date="2019" name="Int. J. Syst. Evol. Microbiol.">
        <title>The Global Catalogue of Microorganisms (GCM) 10K type strain sequencing project: providing services to taxonomists for standard genome sequencing and annotation.</title>
        <authorList>
            <consortium name="The Broad Institute Genomics Platform"/>
            <consortium name="The Broad Institute Genome Sequencing Center for Infectious Disease"/>
            <person name="Wu L."/>
            <person name="Ma J."/>
        </authorList>
    </citation>
    <scope>NUCLEOTIDE SEQUENCE [LARGE SCALE GENOMIC DNA]</scope>
    <source>
        <strain evidence="4">KCTC 32465</strain>
    </source>
</reference>
<feature type="transmembrane region" description="Helical" evidence="2">
    <location>
        <begin position="61"/>
        <end position="81"/>
    </location>
</feature>